<keyword evidence="3" id="KW-1185">Reference proteome</keyword>
<dbReference type="SMART" id="SM00320">
    <property type="entry name" value="WD40"/>
    <property type="match status" value="3"/>
</dbReference>
<dbReference type="GO" id="GO:0000421">
    <property type="term" value="C:autophagosome membrane"/>
    <property type="evidence" value="ECO:0007669"/>
    <property type="project" value="TreeGrafter"/>
</dbReference>
<evidence type="ECO:0000313" key="2">
    <source>
        <dbReference type="EMBL" id="KAA0201098.1"/>
    </source>
</evidence>
<dbReference type="InterPro" id="IPR045160">
    <property type="entry name" value="ATG16"/>
</dbReference>
<dbReference type="PANTHER" id="PTHR19878:SF8">
    <property type="entry name" value="AUTOPHAGY-RELATED 16, ISOFORM F"/>
    <property type="match status" value="1"/>
</dbReference>
<comment type="caution">
    <text evidence="2">The sequence shown here is derived from an EMBL/GenBank/DDBJ whole genome shotgun (WGS) entry which is preliminary data.</text>
</comment>
<feature type="repeat" description="WD" evidence="1">
    <location>
        <begin position="103"/>
        <end position="133"/>
    </location>
</feature>
<dbReference type="GO" id="GO:0043495">
    <property type="term" value="F:protein-membrane adaptor activity"/>
    <property type="evidence" value="ECO:0007669"/>
    <property type="project" value="TreeGrafter"/>
</dbReference>
<organism evidence="2 3">
    <name type="scientific">Fasciolopsis buskii</name>
    <dbReference type="NCBI Taxonomy" id="27845"/>
    <lineage>
        <taxon>Eukaryota</taxon>
        <taxon>Metazoa</taxon>
        <taxon>Spiralia</taxon>
        <taxon>Lophotrochozoa</taxon>
        <taxon>Platyhelminthes</taxon>
        <taxon>Trematoda</taxon>
        <taxon>Digenea</taxon>
        <taxon>Plagiorchiida</taxon>
        <taxon>Echinostomata</taxon>
        <taxon>Echinostomatoidea</taxon>
        <taxon>Fasciolidae</taxon>
        <taxon>Fasciolopsis</taxon>
    </lineage>
</organism>
<gene>
    <name evidence="2" type="ORF">FBUS_07905</name>
</gene>
<dbReference type="InterPro" id="IPR001680">
    <property type="entry name" value="WD40_rpt"/>
</dbReference>
<dbReference type="InterPro" id="IPR036322">
    <property type="entry name" value="WD40_repeat_dom_sf"/>
</dbReference>
<dbReference type="PROSITE" id="PS50082">
    <property type="entry name" value="WD_REPEATS_2"/>
    <property type="match status" value="2"/>
</dbReference>
<dbReference type="EMBL" id="LUCM01000107">
    <property type="protein sequence ID" value="KAA0201098.1"/>
    <property type="molecule type" value="Genomic_DNA"/>
</dbReference>
<protein>
    <submittedName>
        <fullName evidence="2">Uncharacterized protein</fullName>
    </submittedName>
</protein>
<accession>A0A8E0S743</accession>
<dbReference type="PANTHER" id="PTHR19878">
    <property type="entry name" value="AUTOPHAGY PROTEIN 16-LIKE"/>
    <property type="match status" value="1"/>
</dbReference>
<reference evidence="2" key="1">
    <citation type="submission" date="2019-05" db="EMBL/GenBank/DDBJ databases">
        <title>Annotation for the trematode Fasciolopsis buski.</title>
        <authorList>
            <person name="Choi Y.-J."/>
        </authorList>
    </citation>
    <scope>NUCLEOTIDE SEQUENCE</scope>
    <source>
        <strain evidence="2">HT</strain>
        <tissue evidence="2">Whole worm</tissue>
    </source>
</reference>
<evidence type="ECO:0000313" key="3">
    <source>
        <dbReference type="Proteomes" id="UP000728185"/>
    </source>
</evidence>
<dbReference type="Pfam" id="PF00400">
    <property type="entry name" value="WD40"/>
    <property type="match status" value="1"/>
</dbReference>
<dbReference type="GO" id="GO:0034274">
    <property type="term" value="C:Atg12-Atg5-Atg16 complex"/>
    <property type="evidence" value="ECO:0007669"/>
    <property type="project" value="TreeGrafter"/>
</dbReference>
<dbReference type="Gene3D" id="2.130.10.10">
    <property type="entry name" value="YVTN repeat-like/Quinoprotein amine dehydrogenase"/>
    <property type="match status" value="2"/>
</dbReference>
<dbReference type="InterPro" id="IPR015943">
    <property type="entry name" value="WD40/YVTN_repeat-like_dom_sf"/>
</dbReference>
<dbReference type="OrthoDB" id="6262491at2759"/>
<dbReference type="SUPFAM" id="SSF50978">
    <property type="entry name" value="WD40 repeat-like"/>
    <property type="match status" value="1"/>
</dbReference>
<evidence type="ECO:0000256" key="1">
    <source>
        <dbReference type="PROSITE-ProRule" id="PRU00221"/>
    </source>
</evidence>
<keyword evidence="1" id="KW-0853">WD repeat</keyword>
<feature type="repeat" description="WD" evidence="1">
    <location>
        <begin position="24"/>
        <end position="46"/>
    </location>
</feature>
<dbReference type="Proteomes" id="UP000728185">
    <property type="component" value="Unassembled WGS sequence"/>
</dbReference>
<dbReference type="AlphaFoldDB" id="A0A8E0S743"/>
<proteinExistence type="predicted"/>
<sequence>MCRRTIMATSSLHDVLACGPLYAIITGHFDHKVRVWDERTGEIISEVPVSGRVTGLDISSDLRQVLACTRNNTLEVVSLRANKVSDCLTAEGFRVGLDIVRPSFSPDALFAVAGGQDGCLYIWNLQTRQSEACLQGHS</sequence>
<dbReference type="GO" id="GO:0034045">
    <property type="term" value="C:phagophore assembly site membrane"/>
    <property type="evidence" value="ECO:0007669"/>
    <property type="project" value="TreeGrafter"/>
</dbReference>
<dbReference type="GO" id="GO:0000045">
    <property type="term" value="P:autophagosome assembly"/>
    <property type="evidence" value="ECO:0007669"/>
    <property type="project" value="InterPro"/>
</dbReference>
<name>A0A8E0S743_9TREM</name>